<evidence type="ECO:0000313" key="1">
    <source>
        <dbReference type="EMBL" id="QQK08403.1"/>
    </source>
</evidence>
<name>A0AC61MZL6_9FIRM</name>
<organism evidence="1 2">
    <name type="scientific">Miniphocaeibacter halophilus</name>
    <dbReference type="NCBI Taxonomy" id="2931922"/>
    <lineage>
        <taxon>Bacteria</taxon>
        <taxon>Bacillati</taxon>
        <taxon>Bacillota</taxon>
        <taxon>Tissierellia</taxon>
        <taxon>Tissierellales</taxon>
        <taxon>Peptoniphilaceae</taxon>
        <taxon>Miniphocaeibacter</taxon>
    </lineage>
</organism>
<sequence length="371" mass="38948">MKTKKILAVGLIFSVLLLTACGNGKDNTATTGGENTTAKNSDDMHIEVVAKGFQHQFWKSVNTGAENAAKDLGVTISFNGPQNETAIQEQVSMLSNSINLNPAAIALASLDTTSQIDLLAQAKDKGIPIVGFDSGVPGAPEGAVVATAATDNKVAAAMAAEKQFEVIKTKLEAATSDKPVRLGVVSQEVNSQSISDRTSGYIEKMKELAMGLENVGDKVAVIGNDKFNEGNEAEAVVIIELRVPAQITDADGQTQAQTLLNKEDLIGIFGSNEYGAKAVINADNAVGGVIGKEEDQICAVGFDSGAIQIDAIKNNKFIGSVTQDPIQIGYKAVELAVKAAKGEKVEDVDTGAVWYDSTNVDSEEITPLLYE</sequence>
<dbReference type="Proteomes" id="UP000595814">
    <property type="component" value="Chromosome"/>
</dbReference>
<accession>A0AC61MZL6</accession>
<keyword evidence="2" id="KW-1185">Reference proteome</keyword>
<gene>
    <name evidence="1" type="ORF">JFY71_02360</name>
</gene>
<evidence type="ECO:0000313" key="2">
    <source>
        <dbReference type="Proteomes" id="UP000595814"/>
    </source>
</evidence>
<protein>
    <submittedName>
        <fullName evidence="1">ABC transporter substrate-binding protein</fullName>
    </submittedName>
</protein>
<reference evidence="1 2" key="1">
    <citation type="journal article" date="2022" name="Int. J. Syst. Evol. Microbiol.">
        <title>Miniphocaeibacter halophilus sp. nov., an ammonium-tolerant acetate-producing bacterium isolated from a biogas system.</title>
        <authorList>
            <person name="Schnurer A."/>
            <person name="Singh A."/>
            <person name="Bi S."/>
            <person name="Qiao W."/>
            <person name="Westerholm M."/>
        </authorList>
    </citation>
    <scope>NUCLEOTIDE SEQUENCE [LARGE SCALE GENOMIC DNA]</scope>
    <source>
        <strain evidence="1 2">AMB_01</strain>
    </source>
</reference>
<proteinExistence type="predicted"/>
<dbReference type="EMBL" id="CP066744">
    <property type="protein sequence ID" value="QQK08403.1"/>
    <property type="molecule type" value="Genomic_DNA"/>
</dbReference>